<evidence type="ECO:0000313" key="4">
    <source>
        <dbReference type="EMBL" id="CAD7576456.1"/>
    </source>
</evidence>
<gene>
    <name evidence="4" type="ORF">TCMB3V08_LOCUS9025</name>
</gene>
<accession>A0A7R9PAX7</accession>
<protein>
    <submittedName>
        <fullName evidence="4">(California timema) hypothetical protein</fullName>
    </submittedName>
</protein>
<evidence type="ECO:0000256" key="1">
    <source>
        <dbReference type="PROSITE-ProRule" id="PRU00042"/>
    </source>
</evidence>
<dbReference type="PANTHER" id="PTHR21020">
    <property type="entry name" value="ZINC FINGER PROTEIN 800"/>
    <property type="match status" value="1"/>
</dbReference>
<feature type="compositionally biased region" description="Gly residues" evidence="2">
    <location>
        <begin position="9"/>
        <end position="21"/>
    </location>
</feature>
<keyword evidence="1" id="KW-0862">Zinc</keyword>
<organism evidence="4">
    <name type="scientific">Timema californicum</name>
    <name type="common">California timema</name>
    <name type="synonym">Walking stick</name>
    <dbReference type="NCBI Taxonomy" id="61474"/>
    <lineage>
        <taxon>Eukaryota</taxon>
        <taxon>Metazoa</taxon>
        <taxon>Ecdysozoa</taxon>
        <taxon>Arthropoda</taxon>
        <taxon>Hexapoda</taxon>
        <taxon>Insecta</taxon>
        <taxon>Pterygota</taxon>
        <taxon>Neoptera</taxon>
        <taxon>Polyneoptera</taxon>
        <taxon>Phasmatodea</taxon>
        <taxon>Timematodea</taxon>
        <taxon>Timematoidea</taxon>
        <taxon>Timematidae</taxon>
        <taxon>Timema</taxon>
    </lineage>
</organism>
<evidence type="ECO:0000256" key="2">
    <source>
        <dbReference type="SAM" id="MobiDB-lite"/>
    </source>
</evidence>
<keyword evidence="1" id="KW-0479">Metal-binding</keyword>
<sequence length="167" mass="18474">MSSKTGTKSGKGGKSGVGKSYGGKNPLQNLSVDQNDDPGDRSVQQKPMSISIKSVPQLCKLLQNGTEEVQQVLTNEINIMMECKMCFNIFRSLANLLAHKRFYCQERYGLVFGDLPDKRNKNKVNYLEYGTNPGRLSGKASARSANGPRFDSCVQVKGYAIYRNKPV</sequence>
<dbReference type="PROSITE" id="PS50157">
    <property type="entry name" value="ZINC_FINGER_C2H2_2"/>
    <property type="match status" value="1"/>
</dbReference>
<dbReference type="InterPro" id="IPR013087">
    <property type="entry name" value="Znf_C2H2_type"/>
</dbReference>
<evidence type="ECO:0000259" key="3">
    <source>
        <dbReference type="PROSITE" id="PS50157"/>
    </source>
</evidence>
<feature type="domain" description="C2H2-type" evidence="3">
    <location>
        <begin position="81"/>
        <end position="108"/>
    </location>
</feature>
<name>A0A7R9PAX7_TIMCA</name>
<proteinExistence type="predicted"/>
<dbReference type="AlphaFoldDB" id="A0A7R9PAX7"/>
<dbReference type="GO" id="GO:0008270">
    <property type="term" value="F:zinc ion binding"/>
    <property type="evidence" value="ECO:0007669"/>
    <property type="project" value="UniProtKB-KW"/>
</dbReference>
<dbReference type="EMBL" id="OE184273">
    <property type="protein sequence ID" value="CAD7576456.1"/>
    <property type="molecule type" value="Genomic_DNA"/>
</dbReference>
<reference evidence="4" key="1">
    <citation type="submission" date="2020-11" db="EMBL/GenBank/DDBJ databases">
        <authorList>
            <person name="Tran Van P."/>
        </authorList>
    </citation>
    <scope>NUCLEOTIDE SEQUENCE</scope>
</reference>
<keyword evidence="1" id="KW-0863">Zinc-finger</keyword>
<dbReference type="InterPro" id="IPR036236">
    <property type="entry name" value="Znf_C2H2_sf"/>
</dbReference>
<dbReference type="SUPFAM" id="SSF57667">
    <property type="entry name" value="beta-beta-alpha zinc fingers"/>
    <property type="match status" value="1"/>
</dbReference>
<dbReference type="PANTHER" id="PTHR21020:SF0">
    <property type="entry name" value="ZINC FINGER PROTEIN 800"/>
    <property type="match status" value="1"/>
</dbReference>
<dbReference type="InterPro" id="IPR039149">
    <property type="entry name" value="ZNF800"/>
</dbReference>
<feature type="region of interest" description="Disordered" evidence="2">
    <location>
        <begin position="1"/>
        <end position="47"/>
    </location>
</feature>